<dbReference type="PANTHER" id="PTHR23502:SF59">
    <property type="entry name" value="MULTIDRUG TRANSPORTER, PUTATIVE (AFU_ORTHOLOGUE AFUA_1G10370)-RELATED"/>
    <property type="match status" value="1"/>
</dbReference>
<feature type="transmembrane region" description="Helical" evidence="7">
    <location>
        <begin position="293"/>
        <end position="312"/>
    </location>
</feature>
<evidence type="ECO:0000256" key="4">
    <source>
        <dbReference type="ARBA" id="ARBA00023136"/>
    </source>
</evidence>
<feature type="region of interest" description="Disordered" evidence="6">
    <location>
        <begin position="458"/>
        <end position="483"/>
    </location>
</feature>
<evidence type="ECO:0000256" key="2">
    <source>
        <dbReference type="ARBA" id="ARBA00022692"/>
    </source>
</evidence>
<feature type="transmembrane region" description="Helical" evidence="7">
    <location>
        <begin position="250"/>
        <end position="273"/>
    </location>
</feature>
<dbReference type="STRING" id="398673.A0A2P4ZME3"/>
<comment type="subcellular location">
    <subcellularLocation>
        <location evidence="1">Membrane</location>
        <topology evidence="1">Multi-pass membrane protein</topology>
    </subcellularLocation>
</comment>
<dbReference type="EMBL" id="JPDN02000018">
    <property type="protein sequence ID" value="PON25462.1"/>
    <property type="molecule type" value="Genomic_DNA"/>
</dbReference>
<feature type="transmembrane region" description="Helical" evidence="7">
    <location>
        <begin position="91"/>
        <end position="108"/>
    </location>
</feature>
<dbReference type="Pfam" id="PF07690">
    <property type="entry name" value="MFS_1"/>
    <property type="match status" value="1"/>
</dbReference>
<feature type="transmembrane region" description="Helical" evidence="7">
    <location>
        <begin position="392"/>
        <end position="414"/>
    </location>
</feature>
<dbReference type="GeneID" id="29981041"/>
<evidence type="ECO:0000313" key="9">
    <source>
        <dbReference type="EMBL" id="PON25462.1"/>
    </source>
</evidence>
<protein>
    <recommendedName>
        <fullName evidence="8">Major facilitator superfamily (MFS) profile domain-containing protein</fullName>
    </recommendedName>
</protein>
<feature type="domain" description="Major facilitator superfamily (MFS) profile" evidence="8">
    <location>
        <begin position="1"/>
        <end position="454"/>
    </location>
</feature>
<evidence type="ECO:0000313" key="10">
    <source>
        <dbReference type="Proteomes" id="UP000054821"/>
    </source>
</evidence>
<proteinExistence type="predicted"/>
<feature type="transmembrane region" description="Helical" evidence="7">
    <location>
        <begin position="179"/>
        <end position="198"/>
    </location>
</feature>
<keyword evidence="5" id="KW-0325">Glycoprotein</keyword>
<dbReference type="RefSeq" id="XP_024405565.1">
    <property type="nucleotide sequence ID" value="XM_024549707.1"/>
</dbReference>
<feature type="transmembrane region" description="Helical" evidence="7">
    <location>
        <begin position="55"/>
        <end position="79"/>
    </location>
</feature>
<keyword evidence="4 7" id="KW-0472">Membrane</keyword>
<evidence type="ECO:0000256" key="1">
    <source>
        <dbReference type="ARBA" id="ARBA00004141"/>
    </source>
</evidence>
<feature type="transmembrane region" description="Helical" evidence="7">
    <location>
        <begin position="358"/>
        <end position="380"/>
    </location>
</feature>
<dbReference type="GO" id="GO:0005886">
    <property type="term" value="C:plasma membrane"/>
    <property type="evidence" value="ECO:0007669"/>
    <property type="project" value="TreeGrafter"/>
</dbReference>
<dbReference type="Gene3D" id="1.20.1250.20">
    <property type="entry name" value="MFS general substrate transporter like domains"/>
    <property type="match status" value="1"/>
</dbReference>
<dbReference type="Proteomes" id="UP000054821">
    <property type="component" value="Unassembled WGS sequence"/>
</dbReference>
<feature type="transmembrane region" description="Helical" evidence="7">
    <location>
        <begin position="333"/>
        <end position="352"/>
    </location>
</feature>
<dbReference type="InterPro" id="IPR036259">
    <property type="entry name" value="MFS_trans_sf"/>
</dbReference>
<keyword evidence="3 7" id="KW-1133">Transmembrane helix</keyword>
<dbReference type="InterPro" id="IPR011701">
    <property type="entry name" value="MFS"/>
</dbReference>
<feature type="region of interest" description="Disordered" evidence="6">
    <location>
        <begin position="1"/>
        <end position="22"/>
    </location>
</feature>
<keyword evidence="10" id="KW-1185">Reference proteome</keyword>
<sequence length="483" mass="52772">MVPQEASEESITRSGFHHELEDTKSDARSLVTFDGPDDVYNPLNWPFSKKLKNTLLYGFTTMGSTWASSIFGVGPLIWAPVSELYGRKVSILPPFFIAACFVFGTATAKDLQTVMITRFFTGLFGSAPVTNTGGVMADMWPPRDRAVAMAGYAFAVAGGPLVAPVVGGAIDQSYLGWRWTHYITGMLICFIFLVDIVFMDETFAPVLLVYKAPQLRLQSGNWALHTTHEEWDPSLGQFAQKFLSLPFQMLFDPIGFLFSVYAAFVFGILYLTFASFPIAFQEERHWNEVQGGLPFLSIILGTIIGSAINISNQKFYIAKLQANNGVPVPEARLPPVILGAVVFAAGNFIFGWTSSKHIHWIGEMIGAASIGIGFFSIFQGSINYMVDTFTKYSASAVAAMTFLRCILAGILPLIAGPMFHNLGVNWASSLIGFIAAGMVPIPILFYLYGARIRARGRWSRPPQPESGAQKGSAGNGRGERATV</sequence>
<evidence type="ECO:0000256" key="5">
    <source>
        <dbReference type="ARBA" id="ARBA00023180"/>
    </source>
</evidence>
<name>A0A2P4ZME3_9HYPO</name>
<evidence type="ECO:0000256" key="7">
    <source>
        <dbReference type="SAM" id="Phobius"/>
    </source>
</evidence>
<comment type="caution">
    <text evidence="9">The sequence shown here is derived from an EMBL/GenBank/DDBJ whole genome shotgun (WGS) entry which is preliminary data.</text>
</comment>
<accession>A0A2P4ZME3</accession>
<dbReference type="InterPro" id="IPR020846">
    <property type="entry name" value="MFS_dom"/>
</dbReference>
<evidence type="ECO:0000256" key="6">
    <source>
        <dbReference type="SAM" id="MobiDB-lite"/>
    </source>
</evidence>
<dbReference type="GO" id="GO:0022857">
    <property type="term" value="F:transmembrane transporter activity"/>
    <property type="evidence" value="ECO:0007669"/>
    <property type="project" value="InterPro"/>
</dbReference>
<feature type="transmembrane region" description="Helical" evidence="7">
    <location>
        <begin position="426"/>
        <end position="448"/>
    </location>
</feature>
<evidence type="ECO:0000259" key="8">
    <source>
        <dbReference type="PROSITE" id="PS50850"/>
    </source>
</evidence>
<dbReference type="FunFam" id="1.20.1250.20:FF:000011">
    <property type="entry name" value="MFS multidrug transporter, putative"/>
    <property type="match status" value="1"/>
</dbReference>
<gene>
    <name evidence="9" type="ORF">TGAM01_v205756</name>
</gene>
<keyword evidence="2 7" id="KW-0812">Transmembrane</keyword>
<feature type="transmembrane region" description="Helical" evidence="7">
    <location>
        <begin position="146"/>
        <end position="167"/>
    </location>
</feature>
<evidence type="ECO:0000256" key="3">
    <source>
        <dbReference type="ARBA" id="ARBA00022989"/>
    </source>
</evidence>
<dbReference type="SUPFAM" id="SSF103473">
    <property type="entry name" value="MFS general substrate transporter"/>
    <property type="match status" value="1"/>
</dbReference>
<reference evidence="9 10" key="1">
    <citation type="journal article" date="2016" name="Genome Announc.">
        <title>Draft Whole-Genome Sequence of Trichoderma gamsii T6085, a Promising Biocontrol Agent of Fusarium Head Blight on Wheat.</title>
        <authorList>
            <person name="Baroncelli R."/>
            <person name="Zapparata A."/>
            <person name="Piaggeschi G."/>
            <person name="Sarrocco S."/>
            <person name="Vannacci G."/>
        </authorList>
    </citation>
    <scope>NUCLEOTIDE SEQUENCE [LARGE SCALE GENOMIC DNA]</scope>
    <source>
        <strain evidence="9 10">T6085</strain>
    </source>
</reference>
<dbReference type="AlphaFoldDB" id="A0A2P4ZME3"/>
<dbReference type="PROSITE" id="PS50850">
    <property type="entry name" value="MFS"/>
    <property type="match status" value="1"/>
</dbReference>
<organism evidence="9 10">
    <name type="scientific">Trichoderma gamsii</name>
    <dbReference type="NCBI Taxonomy" id="398673"/>
    <lineage>
        <taxon>Eukaryota</taxon>
        <taxon>Fungi</taxon>
        <taxon>Dikarya</taxon>
        <taxon>Ascomycota</taxon>
        <taxon>Pezizomycotina</taxon>
        <taxon>Sordariomycetes</taxon>
        <taxon>Hypocreomycetidae</taxon>
        <taxon>Hypocreales</taxon>
        <taxon>Hypocreaceae</taxon>
        <taxon>Trichoderma</taxon>
    </lineage>
</organism>
<dbReference type="PANTHER" id="PTHR23502">
    <property type="entry name" value="MAJOR FACILITATOR SUPERFAMILY"/>
    <property type="match status" value="1"/>
</dbReference>
<dbReference type="CDD" id="cd17323">
    <property type="entry name" value="MFS_Tpo1_MDR_like"/>
    <property type="match status" value="1"/>
</dbReference>